<evidence type="ECO:0000313" key="3">
    <source>
        <dbReference type="EMBL" id="CAK9086373.1"/>
    </source>
</evidence>
<dbReference type="PANTHER" id="PTHR46532:SF4">
    <property type="entry name" value="AAA+ ATPASE DOMAIN-CONTAINING PROTEIN"/>
    <property type="match status" value="1"/>
</dbReference>
<evidence type="ECO:0000256" key="1">
    <source>
        <dbReference type="ARBA" id="ARBA00008887"/>
    </source>
</evidence>
<feature type="domain" description="Dynein heavy chain tail" evidence="2">
    <location>
        <begin position="1"/>
        <end position="225"/>
    </location>
</feature>
<keyword evidence="3" id="KW-0969">Cilium</keyword>
<name>A0ABP0QEB1_9DINO</name>
<reference evidence="3 4" key="1">
    <citation type="submission" date="2024-02" db="EMBL/GenBank/DDBJ databases">
        <authorList>
            <person name="Chen Y."/>
            <person name="Shah S."/>
            <person name="Dougan E. K."/>
            <person name="Thang M."/>
            <person name="Chan C."/>
        </authorList>
    </citation>
    <scope>NUCLEOTIDE SEQUENCE [LARGE SCALE GENOMIC DNA]</scope>
</reference>
<comment type="caution">
    <text evidence="3">The sequence shown here is derived from an EMBL/GenBank/DDBJ whole genome shotgun (WGS) entry which is preliminary data.</text>
</comment>
<keyword evidence="3" id="KW-0282">Flagellum</keyword>
<organism evidence="3 4">
    <name type="scientific">Durusdinium trenchii</name>
    <dbReference type="NCBI Taxonomy" id="1381693"/>
    <lineage>
        <taxon>Eukaryota</taxon>
        <taxon>Sar</taxon>
        <taxon>Alveolata</taxon>
        <taxon>Dinophyceae</taxon>
        <taxon>Suessiales</taxon>
        <taxon>Symbiodiniaceae</taxon>
        <taxon>Durusdinium</taxon>
    </lineage>
</organism>
<dbReference type="PANTHER" id="PTHR46532">
    <property type="entry name" value="MALE FERTILITY FACTOR KL5"/>
    <property type="match status" value="1"/>
</dbReference>
<dbReference type="Proteomes" id="UP001642464">
    <property type="component" value="Unassembled WGS sequence"/>
</dbReference>
<dbReference type="InterPro" id="IPR026983">
    <property type="entry name" value="DHC"/>
</dbReference>
<keyword evidence="4" id="KW-1185">Reference proteome</keyword>
<accession>A0ABP0QEB1</accession>
<keyword evidence="3" id="KW-0966">Cell projection</keyword>
<comment type="similarity">
    <text evidence="1">Belongs to the dynein heavy chain family.</text>
</comment>
<dbReference type="EMBL" id="CAXAMM010039429">
    <property type="protein sequence ID" value="CAK9086373.1"/>
    <property type="molecule type" value="Genomic_DNA"/>
</dbReference>
<proteinExistence type="inferred from homology"/>
<sequence>MQKITSITEQLKGRECKAVFDVLHAVTRHGGSDVAPKSRQTVFNTLRRWKQIDISITEAFNEAKDNVKYLTTLEKFIEPLYSGSPSQIIDALPALLNSVTMIHTIARYYNTSERITNLFSKITNQMIVNCRSCIIGDCEDASHLWDILPPELIKNLEVCLKLNEAYQEQYNLTKSKLMTLPKGKQFDFNESLIFGRFDLFCRRVVKLIHMFGTVHQFNQLKIHLKSMDGIRQLVAPRAVCGWFLVADPEVVGPGAPPVLSQTCGETPTYVGLGLEGAALDSQVVCGDLWFEAVNHESEVESDAGRWSEEGHQTEGSRFKYRNINTQTPHGTAICLH</sequence>
<gene>
    <name evidence="3" type="ORF">SCF082_LOCUS40853</name>
</gene>
<protein>
    <submittedName>
        <fullName evidence="3">Flagellar outer arm</fullName>
    </submittedName>
</protein>
<dbReference type="Pfam" id="PF08385">
    <property type="entry name" value="DHC_N1"/>
    <property type="match status" value="1"/>
</dbReference>
<dbReference type="InterPro" id="IPR013594">
    <property type="entry name" value="Dynein_heavy_tail"/>
</dbReference>
<evidence type="ECO:0000259" key="2">
    <source>
        <dbReference type="Pfam" id="PF08385"/>
    </source>
</evidence>
<evidence type="ECO:0000313" key="4">
    <source>
        <dbReference type="Proteomes" id="UP001642464"/>
    </source>
</evidence>